<dbReference type="Gene3D" id="1.10.10.10">
    <property type="entry name" value="Winged helix-like DNA-binding domain superfamily/Winged helix DNA-binding domain"/>
    <property type="match status" value="1"/>
</dbReference>
<gene>
    <name evidence="6" type="ORF">JIN78_04610</name>
</gene>
<dbReference type="PRINTS" id="PR00039">
    <property type="entry name" value="HTHLYSR"/>
</dbReference>
<dbReference type="InterPro" id="IPR036390">
    <property type="entry name" value="WH_DNA-bd_sf"/>
</dbReference>
<name>A0A934RM57_9BACT</name>
<accession>A0A934RM57</accession>
<reference evidence="6" key="1">
    <citation type="submission" date="2021-01" db="EMBL/GenBank/DDBJ databases">
        <title>Modified the classification status of verrucomicrobia.</title>
        <authorList>
            <person name="Feng X."/>
        </authorList>
    </citation>
    <scope>NUCLEOTIDE SEQUENCE</scope>
    <source>
        <strain evidence="6">KCTC 12986</strain>
    </source>
</reference>
<proteinExistence type="inferred from homology"/>
<dbReference type="PANTHER" id="PTHR30126:SF39">
    <property type="entry name" value="HTH-TYPE TRANSCRIPTIONAL REGULATOR CYSL"/>
    <property type="match status" value="1"/>
</dbReference>
<dbReference type="GO" id="GO:0003700">
    <property type="term" value="F:DNA-binding transcription factor activity"/>
    <property type="evidence" value="ECO:0007669"/>
    <property type="project" value="InterPro"/>
</dbReference>
<dbReference type="InterPro" id="IPR005119">
    <property type="entry name" value="LysR_subst-bd"/>
</dbReference>
<evidence type="ECO:0000256" key="2">
    <source>
        <dbReference type="ARBA" id="ARBA00023015"/>
    </source>
</evidence>
<comment type="similarity">
    <text evidence="1">Belongs to the LysR transcriptional regulatory family.</text>
</comment>
<keyword evidence="2" id="KW-0805">Transcription regulation</keyword>
<dbReference type="RefSeq" id="WP_200390767.1">
    <property type="nucleotide sequence ID" value="NZ_JAENIO010000007.1"/>
</dbReference>
<dbReference type="Pfam" id="PF00126">
    <property type="entry name" value="HTH_1"/>
    <property type="match status" value="1"/>
</dbReference>
<keyword evidence="7" id="KW-1185">Reference proteome</keyword>
<feature type="domain" description="HTH lysR-type" evidence="5">
    <location>
        <begin position="6"/>
        <end position="63"/>
    </location>
</feature>
<sequence>MIRELPDLRQVRAFVALADTESFTRAAEQLFLTQSAVSHSIRSLEALLEVSLVERSGKRIALTQDGVVFLRRCRSVLHELEMAGKEIEALKRWGQGRIRLGATHTLCQYLLPTVLREFRDCFPRCEIHIESGDTSALLGKLEQAQLDLVLGLGGRTPGWARFLPVFEDELVFVVSAQHPWAEKEEVPLDEVAEESFLVYAKNSETHRLIRHHFDSLGVKLRATLNLGAMEAIKEMARIGIGVGIVSPWVAREELEKGQLVQVPIRKEPLVREWGAFCHETKSLSLVEETFMGICELTARSFRTRGE</sequence>
<dbReference type="SUPFAM" id="SSF46785">
    <property type="entry name" value="Winged helix' DNA-binding domain"/>
    <property type="match status" value="1"/>
</dbReference>
<dbReference type="InterPro" id="IPR036388">
    <property type="entry name" value="WH-like_DNA-bd_sf"/>
</dbReference>
<organism evidence="6 7">
    <name type="scientific">Roseibacillus ishigakijimensis</name>
    <dbReference type="NCBI Taxonomy" id="454146"/>
    <lineage>
        <taxon>Bacteria</taxon>
        <taxon>Pseudomonadati</taxon>
        <taxon>Verrucomicrobiota</taxon>
        <taxon>Verrucomicrobiia</taxon>
        <taxon>Verrucomicrobiales</taxon>
        <taxon>Verrucomicrobiaceae</taxon>
        <taxon>Roseibacillus</taxon>
    </lineage>
</organism>
<dbReference type="Pfam" id="PF03466">
    <property type="entry name" value="LysR_substrate"/>
    <property type="match status" value="1"/>
</dbReference>
<protein>
    <submittedName>
        <fullName evidence="6">LysR family transcriptional regulator</fullName>
    </submittedName>
</protein>
<evidence type="ECO:0000256" key="1">
    <source>
        <dbReference type="ARBA" id="ARBA00009437"/>
    </source>
</evidence>
<dbReference type="Proteomes" id="UP000604083">
    <property type="component" value="Unassembled WGS sequence"/>
</dbReference>
<comment type="caution">
    <text evidence="6">The sequence shown here is derived from an EMBL/GenBank/DDBJ whole genome shotgun (WGS) entry which is preliminary data.</text>
</comment>
<dbReference type="FunFam" id="1.10.10.10:FF:000001">
    <property type="entry name" value="LysR family transcriptional regulator"/>
    <property type="match status" value="1"/>
</dbReference>
<dbReference type="PANTHER" id="PTHR30126">
    <property type="entry name" value="HTH-TYPE TRANSCRIPTIONAL REGULATOR"/>
    <property type="match status" value="1"/>
</dbReference>
<evidence type="ECO:0000259" key="5">
    <source>
        <dbReference type="PROSITE" id="PS50931"/>
    </source>
</evidence>
<keyword evidence="4" id="KW-0804">Transcription</keyword>
<dbReference type="EMBL" id="JAENIO010000007">
    <property type="protein sequence ID" value="MBK1833335.1"/>
    <property type="molecule type" value="Genomic_DNA"/>
</dbReference>
<evidence type="ECO:0000256" key="3">
    <source>
        <dbReference type="ARBA" id="ARBA00023125"/>
    </source>
</evidence>
<dbReference type="InterPro" id="IPR000847">
    <property type="entry name" value="LysR_HTH_N"/>
</dbReference>
<dbReference type="AlphaFoldDB" id="A0A934RM57"/>
<evidence type="ECO:0000313" key="7">
    <source>
        <dbReference type="Proteomes" id="UP000604083"/>
    </source>
</evidence>
<evidence type="ECO:0000256" key="4">
    <source>
        <dbReference type="ARBA" id="ARBA00023163"/>
    </source>
</evidence>
<dbReference type="CDD" id="cd05466">
    <property type="entry name" value="PBP2_LTTR_substrate"/>
    <property type="match status" value="1"/>
</dbReference>
<dbReference type="Gene3D" id="3.40.190.10">
    <property type="entry name" value="Periplasmic binding protein-like II"/>
    <property type="match status" value="2"/>
</dbReference>
<dbReference type="SUPFAM" id="SSF53850">
    <property type="entry name" value="Periplasmic binding protein-like II"/>
    <property type="match status" value="1"/>
</dbReference>
<dbReference type="PROSITE" id="PS50931">
    <property type="entry name" value="HTH_LYSR"/>
    <property type="match status" value="1"/>
</dbReference>
<evidence type="ECO:0000313" key="6">
    <source>
        <dbReference type="EMBL" id="MBK1833335.1"/>
    </source>
</evidence>
<keyword evidence="3" id="KW-0238">DNA-binding</keyword>
<dbReference type="GO" id="GO:0000976">
    <property type="term" value="F:transcription cis-regulatory region binding"/>
    <property type="evidence" value="ECO:0007669"/>
    <property type="project" value="TreeGrafter"/>
</dbReference>